<name>A0ABW9H2B2_9FIRM</name>
<evidence type="ECO:0000313" key="3">
    <source>
        <dbReference type="Proteomes" id="UP001631949"/>
    </source>
</evidence>
<gene>
    <name evidence="2" type="ORF">ACKQTC_07040</name>
</gene>
<proteinExistence type="predicted"/>
<reference evidence="2 3" key="1">
    <citation type="journal article" date="2016" name="Int. J. Syst. Evol. Microbiol.">
        <title>Peptococcus simiae sp. nov., isolated from rhesus macaque faeces and emended description of the genus Peptococcus.</title>
        <authorList>
            <person name="Shkoporov A.N."/>
            <person name="Efimov B.A."/>
            <person name="Kondova I."/>
            <person name="Ouwerling B."/>
            <person name="Chaplin A.V."/>
            <person name="Shcherbakova V.A."/>
            <person name="Langermans J.A.M."/>
        </authorList>
    </citation>
    <scope>NUCLEOTIDE SEQUENCE [LARGE SCALE GENOMIC DNA]</scope>
    <source>
        <strain evidence="2 3">M108</strain>
    </source>
</reference>
<sequence>MTKKIKLPPVSAELSDHTKTLPYNGNAVTEKSFSFSFACFDRTHELFNLGSKDRGKSVSGEWFIELMDCFKSVSNKTISELKSSLHDLHSIRWDKTNTKPPLYSGQYEFSQFRINKSKGRIIGFIVEGVFYIVWLDPHHNLTDSAGYGGAIKYPPGLSLYEKQEKKISSLEKRVLYLEEELKTAEELLDKV</sequence>
<dbReference type="EMBL" id="JBJUVG010000010">
    <property type="protein sequence ID" value="MFM9414119.1"/>
    <property type="molecule type" value="Genomic_DNA"/>
</dbReference>
<keyword evidence="3" id="KW-1185">Reference proteome</keyword>
<accession>A0ABW9H2B2</accession>
<keyword evidence="1" id="KW-0175">Coiled coil</keyword>
<dbReference type="RefSeq" id="WP_408977734.1">
    <property type="nucleotide sequence ID" value="NZ_JBJUVG010000010.1"/>
</dbReference>
<evidence type="ECO:0000256" key="1">
    <source>
        <dbReference type="SAM" id="Coils"/>
    </source>
</evidence>
<organism evidence="2 3">
    <name type="scientific">Peptococcus simiae</name>
    <dbReference type="NCBI Taxonomy" id="1643805"/>
    <lineage>
        <taxon>Bacteria</taxon>
        <taxon>Bacillati</taxon>
        <taxon>Bacillota</taxon>
        <taxon>Clostridia</taxon>
        <taxon>Eubacteriales</taxon>
        <taxon>Peptococcaceae</taxon>
        <taxon>Peptococcus</taxon>
    </lineage>
</organism>
<feature type="coiled-coil region" evidence="1">
    <location>
        <begin position="160"/>
        <end position="187"/>
    </location>
</feature>
<protein>
    <submittedName>
        <fullName evidence="2">Uncharacterized protein</fullName>
    </submittedName>
</protein>
<dbReference type="Proteomes" id="UP001631949">
    <property type="component" value="Unassembled WGS sequence"/>
</dbReference>
<comment type="caution">
    <text evidence="2">The sequence shown here is derived from an EMBL/GenBank/DDBJ whole genome shotgun (WGS) entry which is preliminary data.</text>
</comment>
<evidence type="ECO:0000313" key="2">
    <source>
        <dbReference type="EMBL" id="MFM9414119.1"/>
    </source>
</evidence>